<name>A0A5B7GH62_PORTR</name>
<evidence type="ECO:0000256" key="1">
    <source>
        <dbReference type="SAM" id="MobiDB-lite"/>
    </source>
</evidence>
<evidence type="ECO:0000313" key="3">
    <source>
        <dbReference type="Proteomes" id="UP000324222"/>
    </source>
</evidence>
<evidence type="ECO:0000313" key="2">
    <source>
        <dbReference type="EMBL" id="MPC56869.1"/>
    </source>
</evidence>
<accession>A0A5B7GH62</accession>
<protein>
    <submittedName>
        <fullName evidence="2">Uncharacterized protein</fullName>
    </submittedName>
</protein>
<comment type="caution">
    <text evidence="2">The sequence shown here is derived from an EMBL/GenBank/DDBJ whole genome shotgun (WGS) entry which is preliminary data.</text>
</comment>
<reference evidence="2 3" key="1">
    <citation type="submission" date="2019-05" db="EMBL/GenBank/DDBJ databases">
        <title>Another draft genome of Portunus trituberculatus and its Hox gene families provides insights of decapod evolution.</title>
        <authorList>
            <person name="Jeong J.-H."/>
            <person name="Song I."/>
            <person name="Kim S."/>
            <person name="Choi T."/>
            <person name="Kim D."/>
            <person name="Ryu S."/>
            <person name="Kim W."/>
        </authorList>
    </citation>
    <scope>NUCLEOTIDE SEQUENCE [LARGE SCALE GENOMIC DNA]</scope>
    <source>
        <tissue evidence="2">Muscle</tissue>
    </source>
</reference>
<dbReference type="Proteomes" id="UP000324222">
    <property type="component" value="Unassembled WGS sequence"/>
</dbReference>
<dbReference type="AlphaFoldDB" id="A0A5B7GH62"/>
<feature type="region of interest" description="Disordered" evidence="1">
    <location>
        <begin position="1"/>
        <end position="32"/>
    </location>
</feature>
<gene>
    <name evidence="2" type="ORF">E2C01_050835</name>
</gene>
<dbReference type="EMBL" id="VSRR010014316">
    <property type="protein sequence ID" value="MPC56869.1"/>
    <property type="molecule type" value="Genomic_DNA"/>
</dbReference>
<organism evidence="2 3">
    <name type="scientific">Portunus trituberculatus</name>
    <name type="common">Swimming crab</name>
    <name type="synonym">Neptunus trituberculatus</name>
    <dbReference type="NCBI Taxonomy" id="210409"/>
    <lineage>
        <taxon>Eukaryota</taxon>
        <taxon>Metazoa</taxon>
        <taxon>Ecdysozoa</taxon>
        <taxon>Arthropoda</taxon>
        <taxon>Crustacea</taxon>
        <taxon>Multicrustacea</taxon>
        <taxon>Malacostraca</taxon>
        <taxon>Eumalacostraca</taxon>
        <taxon>Eucarida</taxon>
        <taxon>Decapoda</taxon>
        <taxon>Pleocyemata</taxon>
        <taxon>Brachyura</taxon>
        <taxon>Eubrachyura</taxon>
        <taxon>Portunoidea</taxon>
        <taxon>Portunidae</taxon>
        <taxon>Portuninae</taxon>
        <taxon>Portunus</taxon>
    </lineage>
</organism>
<sequence length="99" mass="10136">MMASEGAPSHGVIMSRGQVAGDVQQESPPSSDCDCVLSYRARAVLDLCSRSAGRRMATLSPLSTGSVCVHTSRSEVCVGTPVLTGVPLAQCGRAGEPTS</sequence>
<proteinExistence type="predicted"/>
<keyword evidence="3" id="KW-1185">Reference proteome</keyword>